<comment type="caution">
    <text evidence="2">The sequence shown here is derived from an EMBL/GenBank/DDBJ whole genome shotgun (WGS) entry which is preliminary data.</text>
</comment>
<feature type="transmembrane region" description="Helical" evidence="1">
    <location>
        <begin position="67"/>
        <end position="87"/>
    </location>
</feature>
<name>A0ABQ9HF74_9NEOP</name>
<gene>
    <name evidence="2" type="ORF">PR048_014715</name>
</gene>
<evidence type="ECO:0000256" key="1">
    <source>
        <dbReference type="SAM" id="Phobius"/>
    </source>
</evidence>
<reference evidence="2 3" key="1">
    <citation type="submission" date="2023-02" db="EMBL/GenBank/DDBJ databases">
        <title>LHISI_Scaffold_Assembly.</title>
        <authorList>
            <person name="Stuart O.P."/>
            <person name="Cleave R."/>
            <person name="Magrath M.J.L."/>
            <person name="Mikheyev A.S."/>
        </authorList>
    </citation>
    <scope>NUCLEOTIDE SEQUENCE [LARGE SCALE GENOMIC DNA]</scope>
    <source>
        <strain evidence="2">Daus_M_001</strain>
        <tissue evidence="2">Leg muscle</tissue>
    </source>
</reference>
<dbReference type="Proteomes" id="UP001159363">
    <property type="component" value="Chromosome 4"/>
</dbReference>
<evidence type="ECO:0000313" key="3">
    <source>
        <dbReference type="Proteomes" id="UP001159363"/>
    </source>
</evidence>
<proteinExistence type="predicted"/>
<dbReference type="EMBL" id="JARBHB010000005">
    <property type="protein sequence ID" value="KAJ8882892.1"/>
    <property type="molecule type" value="Genomic_DNA"/>
</dbReference>
<evidence type="ECO:0000313" key="2">
    <source>
        <dbReference type="EMBL" id="KAJ8882892.1"/>
    </source>
</evidence>
<sequence>MVHKLTGATLDDCRLEYDRGHNDRGRGGVMVRLHALHLGETGSIPRGVPLRFSPCGNRARRCRWSVGFLRVLLFPHLCIPALLHTLLASHSSALKTSMLSLLTLTRRSETAHARRRLKVLGPAAICLFVRQCYPCIARNTRGVWHTKQSLRRRQGNNTPRQPHVTTLYLVWCFRTDRQVQTCLPARPSGPRPPACYRLFTAEKRGSDKGDTATLIKGAIAAKSKVLNWCAVFSSLCISVTIAQHDGAKCRSRHCSVRQLSCLASVIRTASGIVRTIFSLESSKITRRNQGHLMPSLSSRGSGFEYQVKRRSTAKTPYGEFQHPAGQCRVHAQKTNNRSILSLAYASNGHNVEEQQARLYLRTRFRTLHDFGHSKGKCPNIAWTVRNSPLGKTFLLAPYVRPRPRYVAVAVAGGLRLDSDELGSLRLDSGGAREPSTRDCRIYPNRCTSGFIDLECISGVIDLEFIDPRGRPLQEKLVTPQANGARHLLAVFEGGDGYTHYSVVVNVGFTAGYW</sequence>
<keyword evidence="1" id="KW-0472">Membrane</keyword>
<keyword evidence="1" id="KW-1133">Transmembrane helix</keyword>
<organism evidence="2 3">
    <name type="scientific">Dryococelus australis</name>
    <dbReference type="NCBI Taxonomy" id="614101"/>
    <lineage>
        <taxon>Eukaryota</taxon>
        <taxon>Metazoa</taxon>
        <taxon>Ecdysozoa</taxon>
        <taxon>Arthropoda</taxon>
        <taxon>Hexapoda</taxon>
        <taxon>Insecta</taxon>
        <taxon>Pterygota</taxon>
        <taxon>Neoptera</taxon>
        <taxon>Polyneoptera</taxon>
        <taxon>Phasmatodea</taxon>
        <taxon>Verophasmatodea</taxon>
        <taxon>Anareolatae</taxon>
        <taxon>Phasmatidae</taxon>
        <taxon>Eurycanthinae</taxon>
        <taxon>Dryococelus</taxon>
    </lineage>
</organism>
<accession>A0ABQ9HF74</accession>
<keyword evidence="3" id="KW-1185">Reference proteome</keyword>
<protein>
    <submittedName>
        <fullName evidence="2">Uncharacterized protein</fullName>
    </submittedName>
</protein>
<keyword evidence="1" id="KW-0812">Transmembrane</keyword>